<feature type="compositionally biased region" description="Acidic residues" evidence="11">
    <location>
        <begin position="74"/>
        <end position="83"/>
    </location>
</feature>
<evidence type="ECO:0000256" key="6">
    <source>
        <dbReference type="ARBA" id="ARBA00023242"/>
    </source>
</evidence>
<evidence type="ECO:0000256" key="5">
    <source>
        <dbReference type="ARBA" id="ARBA00023054"/>
    </source>
</evidence>
<comment type="subunit">
    <text evidence="9">Associates with 90S and pre-40S pre-ribosomal particles.</text>
</comment>
<evidence type="ECO:0000313" key="12">
    <source>
        <dbReference type="EMBL" id="KAF9535430.1"/>
    </source>
</evidence>
<dbReference type="Pfam" id="PF06102">
    <property type="entry name" value="RRP36"/>
    <property type="match status" value="1"/>
</dbReference>
<evidence type="ECO:0000256" key="1">
    <source>
        <dbReference type="ARBA" id="ARBA00004604"/>
    </source>
</evidence>
<keyword evidence="3 9" id="KW-0690">Ribosome biogenesis</keyword>
<dbReference type="OrthoDB" id="448446at2759"/>
<protein>
    <recommendedName>
        <fullName evidence="9">rRNA biogenesis protein RRP36</fullName>
    </recommendedName>
</protein>
<evidence type="ECO:0000256" key="4">
    <source>
        <dbReference type="ARBA" id="ARBA00022552"/>
    </source>
</evidence>
<evidence type="ECO:0000256" key="9">
    <source>
        <dbReference type="RuleBase" id="RU368027"/>
    </source>
</evidence>
<gene>
    <name evidence="12" type="ORF">CPB83DRAFT_754215</name>
</gene>
<feature type="compositionally biased region" description="Acidic residues" evidence="11">
    <location>
        <begin position="93"/>
        <end position="108"/>
    </location>
</feature>
<evidence type="ECO:0000313" key="13">
    <source>
        <dbReference type="Proteomes" id="UP000807306"/>
    </source>
</evidence>
<feature type="compositionally biased region" description="Basic and acidic residues" evidence="11">
    <location>
        <begin position="109"/>
        <end position="119"/>
    </location>
</feature>
<comment type="similarity">
    <text evidence="2 9">Belongs to the RRP36 family.</text>
</comment>
<dbReference type="EMBL" id="MU157824">
    <property type="protein sequence ID" value="KAF9535430.1"/>
    <property type="molecule type" value="Genomic_DNA"/>
</dbReference>
<dbReference type="PANTHER" id="PTHR21738:SF0">
    <property type="entry name" value="RIBOSOMAL RNA PROCESSING PROTEIN 36 HOMOLOG"/>
    <property type="match status" value="1"/>
</dbReference>
<sequence length="335" mass="38329">MPRRPRPALRNRTFKEKDPLASHVKLQHPKPSKSIQPILPTSSKRKVESNLESENEFEEGSSQYSASDSGSQTDAEDEEDNQSDVDAPRVALWEEDNEDFLEESDDEDGVAKVPDEKALESNLQDLPLGALRRAQTLLRRAEPETDSGSSDDHSTDDEAPETLDVKGKARERVEWSTKPRSDLAKRSNKHAPTEMSAKRPVSRKRIVVDVPKIVSRDPRFLPTTGTYDPTKFQQSYAFLSNNRKSELQTLKETLKKARKVLSSSPRDVRFEREQEIERLERAVKRAESNVNRDRLDQVEREALSGVKKTEKEKQNQGKAEWFLKKGLSYRSKKLY</sequence>
<feature type="compositionally biased region" description="Low complexity" evidence="11">
    <location>
        <begin position="128"/>
        <end position="138"/>
    </location>
</feature>
<dbReference type="GO" id="GO:0000462">
    <property type="term" value="P:maturation of SSU-rRNA from tricistronic rRNA transcript (SSU-rRNA, 5.8S rRNA, LSU-rRNA)"/>
    <property type="evidence" value="ECO:0007669"/>
    <property type="project" value="TreeGrafter"/>
</dbReference>
<comment type="function">
    <text evidence="8 9">Component of the 90S pre-ribosome involved in the maturation of rRNAs. Required for early cleavages of the pre-RNAs in the 40S ribosomal subunit maturation pathway.</text>
</comment>
<dbReference type="AlphaFoldDB" id="A0A9P6JX44"/>
<proteinExistence type="inferred from homology"/>
<dbReference type="GO" id="GO:0030686">
    <property type="term" value="C:90S preribosome"/>
    <property type="evidence" value="ECO:0007669"/>
    <property type="project" value="TreeGrafter"/>
</dbReference>
<evidence type="ECO:0000256" key="7">
    <source>
        <dbReference type="ARBA" id="ARBA00023274"/>
    </source>
</evidence>
<feature type="compositionally biased region" description="Low complexity" evidence="11">
    <location>
        <begin position="60"/>
        <end position="72"/>
    </location>
</feature>
<keyword evidence="7 9" id="KW-0687">Ribonucleoprotein</keyword>
<evidence type="ECO:0000256" key="11">
    <source>
        <dbReference type="SAM" id="MobiDB-lite"/>
    </source>
</evidence>
<keyword evidence="13" id="KW-1185">Reference proteome</keyword>
<evidence type="ECO:0000256" key="10">
    <source>
        <dbReference type="SAM" id="Coils"/>
    </source>
</evidence>
<accession>A0A9P6JX44</accession>
<keyword evidence="6 9" id="KW-0539">Nucleus</keyword>
<dbReference type="InterPro" id="IPR009292">
    <property type="entry name" value="RRP36"/>
</dbReference>
<evidence type="ECO:0000256" key="8">
    <source>
        <dbReference type="ARBA" id="ARBA00025053"/>
    </source>
</evidence>
<organism evidence="12 13">
    <name type="scientific">Crepidotus variabilis</name>
    <dbReference type="NCBI Taxonomy" id="179855"/>
    <lineage>
        <taxon>Eukaryota</taxon>
        <taxon>Fungi</taxon>
        <taxon>Dikarya</taxon>
        <taxon>Basidiomycota</taxon>
        <taxon>Agaricomycotina</taxon>
        <taxon>Agaricomycetes</taxon>
        <taxon>Agaricomycetidae</taxon>
        <taxon>Agaricales</taxon>
        <taxon>Agaricineae</taxon>
        <taxon>Crepidotaceae</taxon>
        <taxon>Crepidotus</taxon>
    </lineage>
</organism>
<evidence type="ECO:0000256" key="3">
    <source>
        <dbReference type="ARBA" id="ARBA00022517"/>
    </source>
</evidence>
<keyword evidence="5 10" id="KW-0175">Coiled coil</keyword>
<keyword evidence="4 9" id="KW-0698">rRNA processing</keyword>
<reference evidence="12" key="1">
    <citation type="submission" date="2020-11" db="EMBL/GenBank/DDBJ databases">
        <authorList>
            <consortium name="DOE Joint Genome Institute"/>
            <person name="Ahrendt S."/>
            <person name="Riley R."/>
            <person name="Andreopoulos W."/>
            <person name="Labutti K."/>
            <person name="Pangilinan J."/>
            <person name="Ruiz-Duenas F.J."/>
            <person name="Barrasa J.M."/>
            <person name="Sanchez-Garcia M."/>
            <person name="Camarero S."/>
            <person name="Miyauchi S."/>
            <person name="Serrano A."/>
            <person name="Linde D."/>
            <person name="Babiker R."/>
            <person name="Drula E."/>
            <person name="Ayuso-Fernandez I."/>
            <person name="Pacheco R."/>
            <person name="Padilla G."/>
            <person name="Ferreira P."/>
            <person name="Barriuso J."/>
            <person name="Kellner H."/>
            <person name="Castanera R."/>
            <person name="Alfaro M."/>
            <person name="Ramirez L."/>
            <person name="Pisabarro A.G."/>
            <person name="Kuo A."/>
            <person name="Tritt A."/>
            <person name="Lipzen A."/>
            <person name="He G."/>
            <person name="Yan M."/>
            <person name="Ng V."/>
            <person name="Cullen D."/>
            <person name="Martin F."/>
            <person name="Rosso M.-N."/>
            <person name="Henrissat B."/>
            <person name="Hibbett D."/>
            <person name="Martinez A.T."/>
            <person name="Grigoriev I.V."/>
        </authorList>
    </citation>
    <scope>NUCLEOTIDE SEQUENCE</scope>
    <source>
        <strain evidence="12">CBS 506.95</strain>
    </source>
</reference>
<evidence type="ECO:0000256" key="2">
    <source>
        <dbReference type="ARBA" id="ARBA00009418"/>
    </source>
</evidence>
<feature type="coiled-coil region" evidence="10">
    <location>
        <begin position="269"/>
        <end position="296"/>
    </location>
</feature>
<dbReference type="Proteomes" id="UP000807306">
    <property type="component" value="Unassembled WGS sequence"/>
</dbReference>
<dbReference type="PANTHER" id="PTHR21738">
    <property type="entry name" value="RIBOSOMAL RNA PROCESSING PROTEIN 36 HOMOLOG"/>
    <property type="match status" value="1"/>
</dbReference>
<name>A0A9P6JX44_9AGAR</name>
<feature type="compositionally biased region" description="Basic and acidic residues" evidence="11">
    <location>
        <begin position="163"/>
        <end position="185"/>
    </location>
</feature>
<comment type="subcellular location">
    <subcellularLocation>
        <location evidence="1 9">Nucleus</location>
        <location evidence="1 9">Nucleolus</location>
    </subcellularLocation>
</comment>
<feature type="compositionally biased region" description="Polar residues" evidence="11">
    <location>
        <begin position="33"/>
        <end position="42"/>
    </location>
</feature>
<comment type="caution">
    <text evidence="12">The sequence shown here is derived from an EMBL/GenBank/DDBJ whole genome shotgun (WGS) entry which is preliminary data.</text>
</comment>
<feature type="region of interest" description="Disordered" evidence="11">
    <location>
        <begin position="1"/>
        <end position="203"/>
    </location>
</feature>
<dbReference type="GO" id="GO:0005730">
    <property type="term" value="C:nucleolus"/>
    <property type="evidence" value="ECO:0007669"/>
    <property type="project" value="UniProtKB-SubCell"/>
</dbReference>